<evidence type="ECO:0000256" key="4">
    <source>
        <dbReference type="SAM" id="Phobius"/>
    </source>
</evidence>
<gene>
    <name evidence="7" type="ORF">SAMN00777080_1407</name>
</gene>
<dbReference type="SUPFAM" id="SSF63829">
    <property type="entry name" value="Calcium-dependent phosphotriesterase"/>
    <property type="match status" value="1"/>
</dbReference>
<reference evidence="8" key="1">
    <citation type="submission" date="2017-04" db="EMBL/GenBank/DDBJ databases">
        <authorList>
            <person name="Varghese N."/>
            <person name="Submissions S."/>
        </authorList>
    </citation>
    <scope>NUCLEOTIDE SEQUENCE [LARGE SCALE GENOMIC DNA]</scope>
    <source>
        <strain evidence="8">DSM 16537</strain>
    </source>
</reference>
<feature type="chain" id="PRO_5012031940" description="histidine kinase" evidence="5">
    <location>
        <begin position="21"/>
        <end position="1088"/>
    </location>
</feature>
<keyword evidence="5" id="KW-0732">Signal</keyword>
<evidence type="ECO:0000313" key="8">
    <source>
        <dbReference type="Proteomes" id="UP000192333"/>
    </source>
</evidence>
<dbReference type="PANTHER" id="PTHR43065">
    <property type="entry name" value="SENSOR HISTIDINE KINASE"/>
    <property type="match status" value="1"/>
</dbReference>
<dbReference type="InterPro" id="IPR013783">
    <property type="entry name" value="Ig-like_fold"/>
</dbReference>
<evidence type="ECO:0000256" key="3">
    <source>
        <dbReference type="ARBA" id="ARBA00022553"/>
    </source>
</evidence>
<evidence type="ECO:0000256" key="2">
    <source>
        <dbReference type="ARBA" id="ARBA00012438"/>
    </source>
</evidence>
<keyword evidence="7" id="KW-0418">Kinase</keyword>
<dbReference type="InterPro" id="IPR003661">
    <property type="entry name" value="HisK_dim/P_dom"/>
</dbReference>
<evidence type="ECO:0000256" key="5">
    <source>
        <dbReference type="SAM" id="SignalP"/>
    </source>
</evidence>
<evidence type="ECO:0000259" key="6">
    <source>
        <dbReference type="PROSITE" id="PS50109"/>
    </source>
</evidence>
<protein>
    <recommendedName>
        <fullName evidence="2">histidine kinase</fullName>
        <ecNumber evidence="2">2.7.13.3</ecNumber>
    </recommendedName>
</protein>
<dbReference type="InterPro" id="IPR003594">
    <property type="entry name" value="HATPase_dom"/>
</dbReference>
<dbReference type="InterPro" id="IPR011123">
    <property type="entry name" value="Y_Y_Y"/>
</dbReference>
<dbReference type="STRING" id="758820.SAMN00777080_1407"/>
<dbReference type="InterPro" id="IPR036097">
    <property type="entry name" value="HisK_dim/P_sf"/>
</dbReference>
<dbReference type="CDD" id="cd00082">
    <property type="entry name" value="HisKA"/>
    <property type="match status" value="1"/>
</dbReference>
<feature type="transmembrane region" description="Helical" evidence="4">
    <location>
        <begin position="767"/>
        <end position="787"/>
    </location>
</feature>
<dbReference type="Gene3D" id="2.130.10.10">
    <property type="entry name" value="YVTN repeat-like/Quinoprotein amine dehydrogenase"/>
    <property type="match status" value="2"/>
</dbReference>
<dbReference type="InterPro" id="IPR015943">
    <property type="entry name" value="WD40/YVTN_repeat-like_dom_sf"/>
</dbReference>
<dbReference type="EC" id="2.7.13.3" evidence="2"/>
<dbReference type="SUPFAM" id="SSF55874">
    <property type="entry name" value="ATPase domain of HSP90 chaperone/DNA topoisomerase II/histidine kinase"/>
    <property type="match status" value="1"/>
</dbReference>
<dbReference type="SUPFAM" id="SSF47384">
    <property type="entry name" value="Homodimeric domain of signal transducing histidine kinase"/>
    <property type="match status" value="1"/>
</dbReference>
<dbReference type="RefSeq" id="WP_172805176.1">
    <property type="nucleotide sequence ID" value="NZ_LT838813.1"/>
</dbReference>
<keyword evidence="8" id="KW-1185">Reference proteome</keyword>
<dbReference type="Gene3D" id="2.60.40.10">
    <property type="entry name" value="Immunoglobulins"/>
    <property type="match status" value="1"/>
</dbReference>
<feature type="domain" description="Histidine kinase" evidence="6">
    <location>
        <begin position="839"/>
        <end position="1088"/>
    </location>
</feature>
<keyword evidence="4" id="KW-0472">Membrane</keyword>
<dbReference type="AlphaFoldDB" id="A0A1W2H1T7"/>
<dbReference type="InterPro" id="IPR004358">
    <property type="entry name" value="Sig_transdc_His_kin-like_C"/>
</dbReference>
<dbReference type="SMART" id="SM00388">
    <property type="entry name" value="HisKA"/>
    <property type="match status" value="1"/>
</dbReference>
<name>A0A1W2H1T7_9BACT</name>
<dbReference type="InterPro" id="IPR005467">
    <property type="entry name" value="His_kinase_dom"/>
</dbReference>
<keyword evidence="4" id="KW-1133">Transmembrane helix</keyword>
<dbReference type="Gene3D" id="1.10.287.130">
    <property type="match status" value="1"/>
</dbReference>
<dbReference type="PANTHER" id="PTHR43065:SF42">
    <property type="entry name" value="TWO-COMPONENT SENSOR PPRA"/>
    <property type="match status" value="1"/>
</dbReference>
<dbReference type="Pfam" id="PF07495">
    <property type="entry name" value="Y_Y_Y"/>
    <property type="match status" value="1"/>
</dbReference>
<keyword evidence="7" id="KW-0808">Transferase</keyword>
<dbReference type="SMART" id="SM00387">
    <property type="entry name" value="HATPase_c"/>
    <property type="match status" value="1"/>
</dbReference>
<dbReference type="Pfam" id="PF02518">
    <property type="entry name" value="HATPase_c"/>
    <property type="match status" value="1"/>
</dbReference>
<feature type="signal peptide" evidence="5">
    <location>
        <begin position="1"/>
        <end position="20"/>
    </location>
</feature>
<accession>A0A1W2H1T7</accession>
<keyword evidence="4" id="KW-0812">Transmembrane</keyword>
<dbReference type="GO" id="GO:0000155">
    <property type="term" value="F:phosphorelay sensor kinase activity"/>
    <property type="evidence" value="ECO:0007669"/>
    <property type="project" value="InterPro"/>
</dbReference>
<dbReference type="Proteomes" id="UP000192333">
    <property type="component" value="Chromosome I"/>
</dbReference>
<comment type="catalytic activity">
    <reaction evidence="1">
        <text>ATP + protein L-histidine = ADP + protein N-phospho-L-histidine.</text>
        <dbReference type="EC" id="2.7.13.3"/>
    </reaction>
</comment>
<dbReference type="InterPro" id="IPR036890">
    <property type="entry name" value="HATPase_C_sf"/>
</dbReference>
<sequence>MKSTLLSLGLLFALAVNASAQTNPELGFPLITNYSYKMYKGHSQVWSVIQDDSNLMFFGTTSGITSYDGVNWSQIKISGINKAGTVRALTKSRNGTIYYGGAGCMGYLDILENGETKAISLTDIIPEANRNFSQIWSIRIVGSYIYFQAREYIFRIEENSDKPDMGLKVWGTETGFAFSHSFGDQYFVSQVDKGLFKLLNEELTLVPDGQTMVDKRIYTMLPLSNESDGSETYLIGTMNNGFYKYDGEKFTQFKTDIDPIVENKFLYRGIILPDGNILVSVIGEGAIKITPEGKFIQSISLSSGLQDPSVYALYLDNSGIVWTGLDNGISKIDLTSPITLFSKQLGLNAGVLTIERSNGTLFVGTPTGAYGFNKSQRQFEFVNNTSISQIFMLKSDEDFLLIPGNDKYGVVNVYNSRLNTLVGKIKTQGQPNYFYKPKNKSDKILYGASTGIGVLKRSENRNEGLPFYQEGFFETGVNTIWSIAEDNLGHFWGGTQTGIVYRIIVSYNSDGGIDFENSKIETFGEKNGLSNSNGVVFGAAGKIYAMSEDGIMSFNDSTSNFEPDDVFGNIKIDFSSTDNFSLIEDAIGRVWIGTNNKITLAIPNGDGEYILEDELFNSYPFDDITVIFPEDDGTVWVGNSDGLVRMEGNAAKKEKMLFSVLLRQAITKTDTLSLNSSGNLELKQSNNSLRFMYAAPFFEQEDRTVYKTYLEGFDPDWTDWGNNSYKEYTNLSTGTYTFRVRAKNLHNVVSDEATFSFTILPPWYATWWAYLIYALLFAGVITAIVKWRSQKLKAENRILEERVNERTAALEKSISDLKSTQAQLIQSEKMASLGELTAGIAHEIQNPLNFVNNFSEVSEELIEEIKESRAKNQEARQWTEADKLEDEILDDIKQNLEKIHHHGKRAEGIVKGMLAHSRTSAGEKEPTDINALADEYLRLSFHGLRARDKSFNADFKTNFDLNLPKVNVVPQDIGRVLLNLINNAFQACGQDLSGFQNLTGLKPLVTVSTSPLEGGRGVQISISDNGPGIPDSIKDKIFQPFFTTKPTGQGTGLGLSLSYDIVKAHGGEIKVETKEGEGTEFTIQLPSL</sequence>
<dbReference type="PRINTS" id="PR00344">
    <property type="entry name" value="BCTRLSENSOR"/>
</dbReference>
<organism evidence="7 8">
    <name type="scientific">Aquiflexum balticum DSM 16537</name>
    <dbReference type="NCBI Taxonomy" id="758820"/>
    <lineage>
        <taxon>Bacteria</taxon>
        <taxon>Pseudomonadati</taxon>
        <taxon>Bacteroidota</taxon>
        <taxon>Cytophagia</taxon>
        <taxon>Cytophagales</taxon>
        <taxon>Cyclobacteriaceae</taxon>
        <taxon>Aquiflexum</taxon>
    </lineage>
</organism>
<dbReference type="PROSITE" id="PS50109">
    <property type="entry name" value="HIS_KIN"/>
    <property type="match status" value="1"/>
</dbReference>
<dbReference type="Gene3D" id="3.30.565.10">
    <property type="entry name" value="Histidine kinase-like ATPase, C-terminal domain"/>
    <property type="match status" value="1"/>
</dbReference>
<keyword evidence="3" id="KW-0597">Phosphoprotein</keyword>
<dbReference type="EMBL" id="LT838813">
    <property type="protein sequence ID" value="SMD42841.1"/>
    <property type="molecule type" value="Genomic_DNA"/>
</dbReference>
<proteinExistence type="predicted"/>
<evidence type="ECO:0000256" key="1">
    <source>
        <dbReference type="ARBA" id="ARBA00000085"/>
    </source>
</evidence>
<dbReference type="SUPFAM" id="SSF101898">
    <property type="entry name" value="NHL repeat"/>
    <property type="match status" value="1"/>
</dbReference>
<evidence type="ECO:0000313" key="7">
    <source>
        <dbReference type="EMBL" id="SMD42841.1"/>
    </source>
</evidence>